<dbReference type="GO" id="GO:0016212">
    <property type="term" value="F:kynurenine-oxoglutarate transaminase activity"/>
    <property type="evidence" value="ECO:0007669"/>
    <property type="project" value="TreeGrafter"/>
</dbReference>
<dbReference type="InterPro" id="IPR015421">
    <property type="entry name" value="PyrdxlP-dep_Trfase_major"/>
</dbReference>
<dbReference type="SUPFAM" id="SSF53383">
    <property type="entry name" value="PLP-dependent transferases"/>
    <property type="match status" value="1"/>
</dbReference>
<dbReference type="InterPro" id="IPR051326">
    <property type="entry name" value="Kynurenine-oxoglutarate_AT"/>
</dbReference>
<dbReference type="PANTHER" id="PTHR43807:SF20">
    <property type="entry name" value="FI04487P"/>
    <property type="match status" value="1"/>
</dbReference>
<evidence type="ECO:0000313" key="8">
    <source>
        <dbReference type="Proteomes" id="UP000234206"/>
    </source>
</evidence>
<dbReference type="Gene3D" id="3.90.1150.10">
    <property type="entry name" value="Aspartate Aminotransferase, domain 1"/>
    <property type="match status" value="1"/>
</dbReference>
<dbReference type="AlphaFoldDB" id="A0A2I1P9B9"/>
<dbReference type="GO" id="GO:0030170">
    <property type="term" value="F:pyridoxal phosphate binding"/>
    <property type="evidence" value="ECO:0007669"/>
    <property type="project" value="InterPro"/>
</dbReference>
<accession>A0A2I1P9B9</accession>
<organism evidence="7 8">
    <name type="scientific">Kytococcus schroeteri</name>
    <dbReference type="NCBI Taxonomy" id="138300"/>
    <lineage>
        <taxon>Bacteria</taxon>
        <taxon>Bacillati</taxon>
        <taxon>Actinomycetota</taxon>
        <taxon>Actinomycetes</taxon>
        <taxon>Micrococcales</taxon>
        <taxon>Kytococcaceae</taxon>
        <taxon>Kytococcus</taxon>
    </lineage>
</organism>
<dbReference type="InterPro" id="IPR015422">
    <property type="entry name" value="PyrdxlP-dep_Trfase_small"/>
</dbReference>
<dbReference type="OrthoDB" id="9763453at2"/>
<gene>
    <name evidence="7" type="ORF">CYJ76_08650</name>
</gene>
<evidence type="ECO:0000313" key="7">
    <source>
        <dbReference type="EMBL" id="PKZ41236.1"/>
    </source>
</evidence>
<keyword evidence="8" id="KW-1185">Reference proteome</keyword>
<proteinExistence type="inferred from homology"/>
<reference evidence="7 8" key="1">
    <citation type="submission" date="2017-12" db="EMBL/GenBank/DDBJ databases">
        <title>Phylogenetic diversity of female urinary microbiome.</title>
        <authorList>
            <person name="Thomas-White K."/>
            <person name="Wolfe A.J."/>
        </authorList>
    </citation>
    <scope>NUCLEOTIDE SEQUENCE [LARGE SCALE GENOMIC DNA]</scope>
    <source>
        <strain evidence="7 8">UMB1298</strain>
    </source>
</reference>
<comment type="similarity">
    <text evidence="2">Belongs to the class-I pyridoxal-phosphate-dependent aminotransferase family.</text>
</comment>
<keyword evidence="3 7" id="KW-0032">Aminotransferase</keyword>
<dbReference type="GO" id="GO:0005737">
    <property type="term" value="C:cytoplasm"/>
    <property type="evidence" value="ECO:0007669"/>
    <property type="project" value="TreeGrafter"/>
</dbReference>
<evidence type="ECO:0000256" key="5">
    <source>
        <dbReference type="ARBA" id="ARBA00022898"/>
    </source>
</evidence>
<dbReference type="InterPro" id="IPR015424">
    <property type="entry name" value="PyrdxlP-dep_Trfase"/>
</dbReference>
<dbReference type="FunFam" id="3.40.640.10:FF:000033">
    <property type="entry name" value="Aspartate aminotransferase"/>
    <property type="match status" value="1"/>
</dbReference>
<keyword evidence="4 7" id="KW-0808">Transferase</keyword>
<dbReference type="EMBL" id="PKIZ01000016">
    <property type="protein sequence ID" value="PKZ41236.1"/>
    <property type="molecule type" value="Genomic_DNA"/>
</dbReference>
<evidence type="ECO:0000259" key="6">
    <source>
        <dbReference type="Pfam" id="PF00155"/>
    </source>
</evidence>
<dbReference type="Gene3D" id="3.40.640.10">
    <property type="entry name" value="Type I PLP-dependent aspartate aminotransferase-like (Major domain)"/>
    <property type="match status" value="1"/>
</dbReference>
<name>A0A2I1P9B9_9MICO</name>
<evidence type="ECO:0000256" key="2">
    <source>
        <dbReference type="ARBA" id="ARBA00007441"/>
    </source>
</evidence>
<dbReference type="InterPro" id="IPR004839">
    <property type="entry name" value="Aminotransferase_I/II_large"/>
</dbReference>
<dbReference type="RefSeq" id="WP_070704715.1">
    <property type="nucleotide sequence ID" value="NZ_PKIZ01000016.1"/>
</dbReference>
<dbReference type="CDD" id="cd00609">
    <property type="entry name" value="AAT_like"/>
    <property type="match status" value="1"/>
</dbReference>
<evidence type="ECO:0000256" key="1">
    <source>
        <dbReference type="ARBA" id="ARBA00001933"/>
    </source>
</evidence>
<keyword evidence="5" id="KW-0663">Pyridoxal phosphate</keyword>
<sequence>MTSPLVQRMQPFGTSIFAEMTQRAVAADAVNLGQGAPDSGTPPELIEWAHEAMLEGRNQYPPFLGVPELREAVAAHQQRFHGLTVDPAQVLVTVGATEALTASVLALVEPGEEVVVIEPAYDSYAAAVALAGGVVRPVPLAMPGLELDLEALEAAFSDKTAIVVVNTPHNPTGKQFTREELAAIGRLAQRYNAVILSDEVYEHLVYDGGSHLGPAMVPECADRTLTVSSAGKTFAVTGWKVGWVHGPQALVDAVAKVKQFTTFGVGTPFQPAVARGLALPDAVFSDLAALHECRRDRLVAGLRDAGFACEVPPAGYFVIADAAPLGVTDALAWCRAIPEEAGVVGVPVQAFCSDPEHAPSYVRFGFCKTEDVIAEGVARLKAWSERQG</sequence>
<comment type="caution">
    <text evidence="7">The sequence shown here is derived from an EMBL/GenBank/DDBJ whole genome shotgun (WGS) entry which is preliminary data.</text>
</comment>
<dbReference type="Proteomes" id="UP000234206">
    <property type="component" value="Unassembled WGS sequence"/>
</dbReference>
<comment type="cofactor">
    <cofactor evidence="1">
        <name>pyridoxal 5'-phosphate</name>
        <dbReference type="ChEBI" id="CHEBI:597326"/>
    </cofactor>
</comment>
<evidence type="ECO:0000256" key="3">
    <source>
        <dbReference type="ARBA" id="ARBA00022576"/>
    </source>
</evidence>
<evidence type="ECO:0000256" key="4">
    <source>
        <dbReference type="ARBA" id="ARBA00022679"/>
    </source>
</evidence>
<protein>
    <submittedName>
        <fullName evidence="7">Aminotransferase class V-fold PLP-dependent enzyme</fullName>
    </submittedName>
</protein>
<dbReference type="Pfam" id="PF00155">
    <property type="entry name" value="Aminotran_1_2"/>
    <property type="match status" value="1"/>
</dbReference>
<dbReference type="PANTHER" id="PTHR43807">
    <property type="entry name" value="FI04487P"/>
    <property type="match status" value="1"/>
</dbReference>
<feature type="domain" description="Aminotransferase class I/classII large" evidence="6">
    <location>
        <begin position="28"/>
        <end position="380"/>
    </location>
</feature>